<evidence type="ECO:0000259" key="9">
    <source>
        <dbReference type="SMART" id="SM00478"/>
    </source>
</evidence>
<dbReference type="Gene3D" id="1.10.340.30">
    <property type="entry name" value="Hypothetical protein, domain 2"/>
    <property type="match status" value="1"/>
</dbReference>
<dbReference type="EC" id="3.2.2.-" evidence="7"/>
<evidence type="ECO:0000256" key="4">
    <source>
        <dbReference type="ARBA" id="ARBA00023239"/>
    </source>
</evidence>
<feature type="coiled-coil region" evidence="8">
    <location>
        <begin position="9"/>
        <end position="36"/>
    </location>
</feature>
<evidence type="ECO:0000256" key="5">
    <source>
        <dbReference type="ARBA" id="ARBA00023268"/>
    </source>
</evidence>
<evidence type="ECO:0000256" key="3">
    <source>
        <dbReference type="ARBA" id="ARBA00023204"/>
    </source>
</evidence>
<feature type="active site" evidence="7">
    <location>
        <position position="147"/>
    </location>
</feature>
<dbReference type="GO" id="GO:0016799">
    <property type="term" value="F:hydrolase activity, hydrolyzing N-glycosyl compounds"/>
    <property type="evidence" value="ECO:0007669"/>
    <property type="project" value="UniProtKB-UniRule"/>
</dbReference>
<evidence type="ECO:0000256" key="1">
    <source>
        <dbReference type="ARBA" id="ARBA00022763"/>
    </source>
</evidence>
<feature type="domain" description="HhH-GPD" evidence="9">
    <location>
        <begin position="46"/>
        <end position="202"/>
    </location>
</feature>
<feature type="site" description="Important for guanine/8-oxoguanine distinction" evidence="7">
    <location>
        <position position="207"/>
    </location>
</feature>
<dbReference type="HAMAP" id="MF_00241">
    <property type="entry name" value="Ogg"/>
    <property type="match status" value="1"/>
</dbReference>
<dbReference type="InterPro" id="IPR011257">
    <property type="entry name" value="DNA_glycosylase"/>
</dbReference>
<dbReference type="GO" id="GO:0006284">
    <property type="term" value="P:base-excision repair"/>
    <property type="evidence" value="ECO:0007669"/>
    <property type="project" value="UniProtKB-UniRule"/>
</dbReference>
<dbReference type="EC" id="4.2.99.18" evidence="7"/>
<dbReference type="Gene3D" id="1.10.1670.10">
    <property type="entry name" value="Helix-hairpin-Helix base-excision DNA repair enzymes (C-terminal)"/>
    <property type="match status" value="1"/>
</dbReference>
<comment type="catalytic activity">
    <reaction evidence="7">
        <text>2'-deoxyribonucleotide-(2'-deoxyribose 5'-phosphate)-2'-deoxyribonucleotide-DNA = a 3'-end 2'-deoxyribonucleotide-(2,3-dehydro-2,3-deoxyribose 5'-phosphate)-DNA + a 5'-end 5'-phospho-2'-deoxyribonucleoside-DNA + H(+)</text>
        <dbReference type="Rhea" id="RHEA:66592"/>
        <dbReference type="Rhea" id="RHEA-COMP:13180"/>
        <dbReference type="Rhea" id="RHEA-COMP:16897"/>
        <dbReference type="Rhea" id="RHEA-COMP:17067"/>
        <dbReference type="ChEBI" id="CHEBI:15378"/>
        <dbReference type="ChEBI" id="CHEBI:136412"/>
        <dbReference type="ChEBI" id="CHEBI:157695"/>
        <dbReference type="ChEBI" id="CHEBI:167181"/>
        <dbReference type="EC" id="4.2.99.18"/>
    </reaction>
</comment>
<keyword evidence="3 7" id="KW-0234">DNA repair</keyword>
<feature type="active site" evidence="7">
    <location>
        <position position="129"/>
    </location>
</feature>
<evidence type="ECO:0000256" key="2">
    <source>
        <dbReference type="ARBA" id="ARBA00022801"/>
    </source>
</evidence>
<dbReference type="CDD" id="cd00056">
    <property type="entry name" value="ENDO3c"/>
    <property type="match status" value="1"/>
</dbReference>
<evidence type="ECO:0000256" key="7">
    <source>
        <dbReference type="HAMAP-Rule" id="MF_00241"/>
    </source>
</evidence>
<dbReference type="InterPro" id="IPR012092">
    <property type="entry name" value="DNA_glyclase/AP_lyase_Ogg"/>
</dbReference>
<accession>A0A2R7Y2N9</accession>
<organism evidence="10 11">
    <name type="scientific">Candidatus Terraquivivens tikiterensis</name>
    <dbReference type="NCBI Taxonomy" id="1980982"/>
    <lineage>
        <taxon>Archaea</taxon>
        <taxon>Nitrososphaerota</taxon>
        <taxon>Candidatus Wolframiiraptoraceae</taxon>
        <taxon>Candidatus Terraquivivens</taxon>
    </lineage>
</organism>
<evidence type="ECO:0000313" key="10">
    <source>
        <dbReference type="EMBL" id="PUA31743.1"/>
    </source>
</evidence>
<dbReference type="InterPro" id="IPR023170">
    <property type="entry name" value="HhH_base_excis_C"/>
</dbReference>
<name>A0A2R7Y2N9_9ARCH</name>
<reference evidence="10 11" key="1">
    <citation type="submission" date="2017-04" db="EMBL/GenBank/DDBJ databases">
        <title>Draft Aigarchaeota genome from a New Zealand hot spring.</title>
        <authorList>
            <person name="Reysenbach A.-L."/>
            <person name="Donaho J.A."/>
            <person name="Gerhart J."/>
            <person name="Kelley J.F."/>
            <person name="Kouba K."/>
            <person name="Podar M."/>
            <person name="Stott M."/>
        </authorList>
    </citation>
    <scope>NUCLEOTIDE SEQUENCE [LARGE SCALE GENOMIC DNA]</scope>
    <source>
        <strain evidence="10">NZ13_MG1</strain>
    </source>
</reference>
<dbReference type="GO" id="GO:0140078">
    <property type="term" value="F:class I DNA-(apurinic or apyrimidinic site) endonuclease activity"/>
    <property type="evidence" value="ECO:0007669"/>
    <property type="project" value="UniProtKB-EC"/>
</dbReference>
<dbReference type="Pfam" id="PF22175">
    <property type="entry name" value="Ogg-HhH"/>
    <property type="match status" value="1"/>
</dbReference>
<keyword evidence="6 7" id="KW-0326">Glycosidase</keyword>
<dbReference type="InterPro" id="IPR003265">
    <property type="entry name" value="HhH-GPD_domain"/>
</dbReference>
<comment type="function">
    <text evidence="7">Catalyzes the excision of an oxidatively damaged form of guanine (7,8-dihydro-8-oxoguanine = 8-oxoG) from DNA. Also cleaves the DNA backbone at apurinic/apyrimidinic sites (AP sites).</text>
</comment>
<dbReference type="EMBL" id="NDWU01000013">
    <property type="protein sequence ID" value="PUA31743.1"/>
    <property type="molecule type" value="Genomic_DNA"/>
</dbReference>
<dbReference type="AlphaFoldDB" id="A0A2R7Y2N9"/>
<keyword evidence="8" id="KW-0175">Coiled coil</keyword>
<dbReference type="SUPFAM" id="SSF48150">
    <property type="entry name" value="DNA-glycosylase"/>
    <property type="match status" value="1"/>
</dbReference>
<gene>
    <name evidence="7" type="primary">ogg</name>
    <name evidence="10" type="ORF">B9J98_05330</name>
</gene>
<protein>
    <recommendedName>
        <fullName evidence="7">8-oxoguanine DNA glycosylase/AP lyase</fullName>
    </recommendedName>
    <domain>
        <recommendedName>
            <fullName evidence="7">8-oxoguanine DNA glycosylase</fullName>
            <shortName evidence="7">8-oxoG DNA glycosylase</shortName>
            <ecNumber evidence="7">3.2.2.-</ecNumber>
        </recommendedName>
    </domain>
    <domain>
        <recommendedName>
            <fullName evidence="7">DNA-(apurinic or apyrimidinic site) lyase</fullName>
            <shortName evidence="7">AP lyase</shortName>
            <ecNumber evidence="7">4.2.99.18</ecNumber>
        </recommendedName>
    </domain>
</protein>
<sequence length="207" mass="23909">MSDAVNRYRKIYEERRDEVERRLKEFKEMLGRSEEEVFAELCFCICTPQTKARAAERAISSMKEGSLLLRGSESSIALVLRRNGVRFPESKARYIVAARTYMKSLKSLPPDAFKARDWLVKNIRGLGYKEASHFLRNVGYEGLAILDRHILRGMREAGIIKELPKSLTKRKYLELEKKFIQFAADLGIKPEALDLVMWADKTGEVFK</sequence>
<dbReference type="Proteomes" id="UP000244066">
    <property type="component" value="Unassembled WGS sequence"/>
</dbReference>
<dbReference type="NCBIfam" id="NF002305">
    <property type="entry name" value="PRK01229.1"/>
    <property type="match status" value="1"/>
</dbReference>
<proteinExistence type="inferred from homology"/>
<dbReference type="PIRSF" id="PIRSF005954">
    <property type="entry name" value="Thrmst_ogg"/>
    <property type="match status" value="1"/>
</dbReference>
<keyword evidence="5 7" id="KW-0511">Multifunctional enzyme</keyword>
<keyword evidence="1 7" id="KW-0227">DNA damage</keyword>
<evidence type="ECO:0000256" key="8">
    <source>
        <dbReference type="SAM" id="Coils"/>
    </source>
</evidence>
<comment type="caution">
    <text evidence="10">The sequence shown here is derived from an EMBL/GenBank/DDBJ whole genome shotgun (WGS) entry which is preliminary data.</text>
</comment>
<evidence type="ECO:0000313" key="11">
    <source>
        <dbReference type="Proteomes" id="UP000244066"/>
    </source>
</evidence>
<evidence type="ECO:0000256" key="6">
    <source>
        <dbReference type="ARBA" id="ARBA00023295"/>
    </source>
</evidence>
<comment type="similarity">
    <text evidence="7">Belongs to the type-2 OGG1 family.</text>
</comment>
<dbReference type="SMART" id="SM00478">
    <property type="entry name" value="ENDO3c"/>
    <property type="match status" value="1"/>
</dbReference>
<keyword evidence="2 7" id="KW-0378">Hydrolase</keyword>
<keyword evidence="4 7" id="KW-0456">Lyase</keyword>